<evidence type="ECO:0000313" key="1">
    <source>
        <dbReference type="EMBL" id="CAB0033217.1"/>
    </source>
</evidence>
<protein>
    <submittedName>
        <fullName evidence="1">Uncharacterized protein</fullName>
    </submittedName>
</protein>
<proteinExistence type="predicted"/>
<dbReference type="EMBL" id="CADCXV010000702">
    <property type="protein sequence ID" value="CAB0033217.1"/>
    <property type="molecule type" value="Genomic_DNA"/>
</dbReference>
<sequence>MPRRYNGAAPRSYTYSIRVRRVQRSTRCARRTARAIACEIQILRNAEKFELSLSREKNVFHSRASVLHICIRMRCTEKFFDEKKTTSAAAADPEQLQQAYILRAVRRIARAIKLSTWRCSFVYDENSRVCLQQHALARESRRRARARNVGRCCRLLTVDDSRHPARMKLMYVAFFHTHEELYNRCVARAGAELRLKFLVNFE</sequence>
<accession>A0A6H5I9U3</accession>
<keyword evidence="2" id="KW-1185">Reference proteome</keyword>
<reference evidence="1 2" key="1">
    <citation type="submission" date="2020-02" db="EMBL/GenBank/DDBJ databases">
        <authorList>
            <person name="Ferguson B K."/>
        </authorList>
    </citation>
    <scope>NUCLEOTIDE SEQUENCE [LARGE SCALE GENOMIC DNA]</scope>
</reference>
<dbReference type="AlphaFoldDB" id="A0A6H5I9U3"/>
<gene>
    <name evidence="1" type="ORF">TBRA_LOCUS5134</name>
</gene>
<evidence type="ECO:0000313" key="2">
    <source>
        <dbReference type="Proteomes" id="UP000479190"/>
    </source>
</evidence>
<organism evidence="1 2">
    <name type="scientific">Trichogramma brassicae</name>
    <dbReference type="NCBI Taxonomy" id="86971"/>
    <lineage>
        <taxon>Eukaryota</taxon>
        <taxon>Metazoa</taxon>
        <taxon>Ecdysozoa</taxon>
        <taxon>Arthropoda</taxon>
        <taxon>Hexapoda</taxon>
        <taxon>Insecta</taxon>
        <taxon>Pterygota</taxon>
        <taxon>Neoptera</taxon>
        <taxon>Endopterygota</taxon>
        <taxon>Hymenoptera</taxon>
        <taxon>Apocrita</taxon>
        <taxon>Proctotrupomorpha</taxon>
        <taxon>Chalcidoidea</taxon>
        <taxon>Trichogrammatidae</taxon>
        <taxon>Trichogramma</taxon>
    </lineage>
</organism>
<dbReference type="Proteomes" id="UP000479190">
    <property type="component" value="Unassembled WGS sequence"/>
</dbReference>
<name>A0A6H5I9U3_9HYME</name>